<accession>A0A5A4U832</accession>
<sequence>MYESDLKHAEELVNIVKFFQNNVKYLDDKGAYISTISVGTDILGLGNEYKYESHDYDLEFKYFEWNPGTFYSIDESGKYFEFTEEDVLFLNSEDAYFQYSTIYPNSALRALVVFNAFLKENFNNSIFIDLNYVYELNQVIYMESRKNELRKCNQESK</sequence>
<reference evidence="1 2" key="1">
    <citation type="submission" date="2019-07" db="EMBL/GenBank/DDBJ databases">
        <title>Whole genome analysis of E. coli Jumbo phage.</title>
        <authorList>
            <person name="Azam A.H."/>
            <person name="Oishi K."/>
            <person name="Miyanaga K."/>
            <person name="Tanji Y."/>
        </authorList>
    </citation>
    <scope>NUCLEOTIDE SEQUENCE [LARGE SCALE GENOMIC DNA]</scope>
    <source>
        <strain evidence="1 2">SP27</strain>
    </source>
</reference>
<organism evidence="1 2">
    <name type="scientific">Escherichia phage SP27</name>
    <dbReference type="NCBI Taxonomy" id="2495557"/>
    <lineage>
        <taxon>Viruses</taxon>
        <taxon>Duplodnaviria</taxon>
        <taxon>Heunggongvirae</taxon>
        <taxon>Uroviricota</taxon>
        <taxon>Caudoviricetes</taxon>
        <taxon>Asteriusvirus</taxon>
        <taxon>Asteriusvirus PBECO4</taxon>
    </lineage>
</organism>
<protein>
    <submittedName>
        <fullName evidence="1">Uncharacterized protein</fullName>
    </submittedName>
</protein>
<proteinExistence type="predicted"/>
<name>A0A5A4U832_9CAUD</name>
<gene>
    <name evidence="1" type="ORF">EO157G_3520</name>
</gene>
<dbReference type="Proteomes" id="UP000321352">
    <property type="component" value="Segment"/>
</dbReference>
<evidence type="ECO:0000313" key="1">
    <source>
        <dbReference type="EMBL" id="BBM61941.1"/>
    </source>
</evidence>
<dbReference type="EMBL" id="LC494302">
    <property type="protein sequence ID" value="BBM61941.1"/>
    <property type="molecule type" value="Genomic_DNA"/>
</dbReference>
<evidence type="ECO:0000313" key="2">
    <source>
        <dbReference type="Proteomes" id="UP000321352"/>
    </source>
</evidence>